<proteinExistence type="predicted"/>
<organism evidence="2 3">
    <name type="scientific">Cercophora scortea</name>
    <dbReference type="NCBI Taxonomy" id="314031"/>
    <lineage>
        <taxon>Eukaryota</taxon>
        <taxon>Fungi</taxon>
        <taxon>Dikarya</taxon>
        <taxon>Ascomycota</taxon>
        <taxon>Pezizomycotina</taxon>
        <taxon>Sordariomycetes</taxon>
        <taxon>Sordariomycetidae</taxon>
        <taxon>Sordariales</taxon>
        <taxon>Lasiosphaeriaceae</taxon>
        <taxon>Cercophora</taxon>
    </lineage>
</organism>
<sequence>MYDDELHSCTRLPTPLPIPSTNLLTSLLTLLLTTLPKHILTLLLSPFATLSSQTIFSLLTSLAILLFRHPSYRALILYSLLRAPLVLLPWWPGGVTHQQHLHSEFADRGHRSRRTDIHALRALGGMYLIVWVFVCPFLPKAVVSSALWIALVVAKAWIVTLILAAAVSGVYFLATTVLPHALYLITTIAWDLLREIAREAARQWPGWVYYGVRGWAAVIVVGLLVSSTRWAMLEAVSFLFPSVLMEWVAQIFYVVGDLLGDVIISGFGHWVAFRFFDVGDAFRVLGGYPVHWL</sequence>
<feature type="transmembrane region" description="Helical" evidence="1">
    <location>
        <begin position="39"/>
        <end position="67"/>
    </location>
</feature>
<reference evidence="2" key="2">
    <citation type="submission" date="2023-06" db="EMBL/GenBank/DDBJ databases">
        <authorList>
            <consortium name="Lawrence Berkeley National Laboratory"/>
            <person name="Haridas S."/>
            <person name="Hensen N."/>
            <person name="Bonometti L."/>
            <person name="Westerberg I."/>
            <person name="Brannstrom I.O."/>
            <person name="Guillou S."/>
            <person name="Cros-Aarteil S."/>
            <person name="Calhoun S."/>
            <person name="Kuo A."/>
            <person name="Mondo S."/>
            <person name="Pangilinan J."/>
            <person name="Riley R."/>
            <person name="Labutti K."/>
            <person name="Andreopoulos B."/>
            <person name="Lipzen A."/>
            <person name="Chen C."/>
            <person name="Yanf M."/>
            <person name="Daum C."/>
            <person name="Ng V."/>
            <person name="Clum A."/>
            <person name="Steindorff A."/>
            <person name="Ohm R."/>
            <person name="Martin F."/>
            <person name="Silar P."/>
            <person name="Natvig D."/>
            <person name="Lalanne C."/>
            <person name="Gautier V."/>
            <person name="Ament-Velasquez S.L."/>
            <person name="Kruys A."/>
            <person name="Hutchinson M.I."/>
            <person name="Powell A.J."/>
            <person name="Barry K."/>
            <person name="Miller A.N."/>
            <person name="Grigoriev I.V."/>
            <person name="Debuchy R."/>
            <person name="Gladieux P."/>
            <person name="Thoren M.H."/>
            <person name="Johannesson H."/>
        </authorList>
    </citation>
    <scope>NUCLEOTIDE SEQUENCE</scope>
    <source>
        <strain evidence="2">SMH4131-1</strain>
    </source>
</reference>
<comment type="caution">
    <text evidence="2">The sequence shown here is derived from an EMBL/GenBank/DDBJ whole genome shotgun (WGS) entry which is preliminary data.</text>
</comment>
<protein>
    <submittedName>
        <fullName evidence="2">Uncharacterized protein</fullName>
    </submittedName>
</protein>
<keyword evidence="1" id="KW-1133">Transmembrane helix</keyword>
<keyword evidence="3" id="KW-1185">Reference proteome</keyword>
<feature type="transmembrane region" description="Helical" evidence="1">
    <location>
        <begin position="119"/>
        <end position="139"/>
    </location>
</feature>
<keyword evidence="1" id="KW-0472">Membrane</keyword>
<reference evidence="2" key="1">
    <citation type="journal article" date="2023" name="Mol. Phylogenet. Evol.">
        <title>Genome-scale phylogeny and comparative genomics of the fungal order Sordariales.</title>
        <authorList>
            <person name="Hensen N."/>
            <person name="Bonometti L."/>
            <person name="Westerberg I."/>
            <person name="Brannstrom I.O."/>
            <person name="Guillou S."/>
            <person name="Cros-Aarteil S."/>
            <person name="Calhoun S."/>
            <person name="Haridas S."/>
            <person name="Kuo A."/>
            <person name="Mondo S."/>
            <person name="Pangilinan J."/>
            <person name="Riley R."/>
            <person name="LaButti K."/>
            <person name="Andreopoulos B."/>
            <person name="Lipzen A."/>
            <person name="Chen C."/>
            <person name="Yan M."/>
            <person name="Daum C."/>
            <person name="Ng V."/>
            <person name="Clum A."/>
            <person name="Steindorff A."/>
            <person name="Ohm R.A."/>
            <person name="Martin F."/>
            <person name="Silar P."/>
            <person name="Natvig D.O."/>
            <person name="Lalanne C."/>
            <person name="Gautier V."/>
            <person name="Ament-Velasquez S.L."/>
            <person name="Kruys A."/>
            <person name="Hutchinson M.I."/>
            <person name="Powell A.J."/>
            <person name="Barry K."/>
            <person name="Miller A.N."/>
            <person name="Grigoriev I.V."/>
            <person name="Debuchy R."/>
            <person name="Gladieux P."/>
            <person name="Hiltunen Thoren M."/>
            <person name="Johannesson H."/>
        </authorList>
    </citation>
    <scope>NUCLEOTIDE SEQUENCE</scope>
    <source>
        <strain evidence="2">SMH4131-1</strain>
    </source>
</reference>
<keyword evidence="1" id="KW-0812">Transmembrane</keyword>
<feature type="transmembrane region" description="Helical" evidence="1">
    <location>
        <begin position="74"/>
        <end position="91"/>
    </location>
</feature>
<evidence type="ECO:0000313" key="2">
    <source>
        <dbReference type="EMBL" id="KAK3323808.1"/>
    </source>
</evidence>
<evidence type="ECO:0000256" key="1">
    <source>
        <dbReference type="SAM" id="Phobius"/>
    </source>
</evidence>
<evidence type="ECO:0000313" key="3">
    <source>
        <dbReference type="Proteomes" id="UP001286456"/>
    </source>
</evidence>
<accession>A0AAE0M9T8</accession>
<dbReference type="Proteomes" id="UP001286456">
    <property type="component" value="Unassembled WGS sequence"/>
</dbReference>
<feature type="transmembrane region" description="Helical" evidence="1">
    <location>
        <begin position="214"/>
        <end position="231"/>
    </location>
</feature>
<dbReference type="AlphaFoldDB" id="A0AAE0M9T8"/>
<gene>
    <name evidence="2" type="ORF">B0T19DRAFT_443277</name>
</gene>
<feature type="transmembrane region" description="Helical" evidence="1">
    <location>
        <begin position="146"/>
        <end position="165"/>
    </location>
</feature>
<feature type="transmembrane region" description="Helical" evidence="1">
    <location>
        <begin position="251"/>
        <end position="273"/>
    </location>
</feature>
<dbReference type="EMBL" id="JAUEPO010000004">
    <property type="protein sequence ID" value="KAK3323808.1"/>
    <property type="molecule type" value="Genomic_DNA"/>
</dbReference>
<feature type="transmembrane region" description="Helical" evidence="1">
    <location>
        <begin position="171"/>
        <end position="193"/>
    </location>
</feature>
<name>A0AAE0M9T8_9PEZI</name>